<comment type="caution">
    <text evidence="4">The sequence shown here is derived from an EMBL/GenBank/DDBJ whole genome shotgun (WGS) entry which is preliminary data.</text>
</comment>
<organism evidence="4 5">
    <name type="scientific">Halomonas ventosae</name>
    <dbReference type="NCBI Taxonomy" id="229007"/>
    <lineage>
        <taxon>Bacteria</taxon>
        <taxon>Pseudomonadati</taxon>
        <taxon>Pseudomonadota</taxon>
        <taxon>Gammaproteobacteria</taxon>
        <taxon>Oceanospirillales</taxon>
        <taxon>Halomonadaceae</taxon>
        <taxon>Halomonas</taxon>
    </lineage>
</organism>
<reference evidence="4 5" key="1">
    <citation type="submission" date="2019-03" db="EMBL/GenBank/DDBJ databases">
        <title>Freshwater and sediment microbial communities from various areas in North America, analyzing microbe dynamics in response to fracking.</title>
        <authorList>
            <person name="Lamendella R."/>
        </authorList>
    </citation>
    <scope>NUCLEOTIDE SEQUENCE [LARGE SCALE GENOMIC DNA]</scope>
    <source>
        <strain evidence="4 5">1_TX</strain>
    </source>
</reference>
<dbReference type="Pfam" id="PF18145">
    <property type="entry name" value="SAVED"/>
    <property type="match status" value="1"/>
</dbReference>
<dbReference type="EMBL" id="SNWH01000004">
    <property type="protein sequence ID" value="TDO12671.1"/>
    <property type="molecule type" value="Genomic_DNA"/>
</dbReference>
<name>A0A4R6HVM8_9GAMM</name>
<evidence type="ECO:0000256" key="1">
    <source>
        <dbReference type="SAM" id="Phobius"/>
    </source>
</evidence>
<feature type="domain" description="SAVED-fused 2TM effector" evidence="3">
    <location>
        <begin position="3"/>
        <end position="155"/>
    </location>
</feature>
<protein>
    <recommendedName>
        <fullName evidence="6">SMODS-associated and fused to various effectors domain-containing protein</fullName>
    </recommendedName>
</protein>
<feature type="transmembrane region" description="Helical" evidence="1">
    <location>
        <begin position="72"/>
        <end position="94"/>
    </location>
</feature>
<feature type="domain" description="SMODS-associated and fused to various effectors" evidence="2">
    <location>
        <begin position="166"/>
        <end position="348"/>
    </location>
</feature>
<keyword evidence="1" id="KW-1133">Transmembrane helix</keyword>
<dbReference type="AlphaFoldDB" id="A0A4R6HVM8"/>
<evidence type="ECO:0000259" key="3">
    <source>
        <dbReference type="Pfam" id="PF18303"/>
    </source>
</evidence>
<keyword evidence="5" id="KW-1185">Reference proteome</keyword>
<dbReference type="NCBIfam" id="NF033611">
    <property type="entry name" value="SAVED"/>
    <property type="match status" value="1"/>
</dbReference>
<keyword evidence="1" id="KW-0472">Membrane</keyword>
<accession>A0A4R6HVM8</accession>
<evidence type="ECO:0008006" key="6">
    <source>
        <dbReference type="Google" id="ProtNLM"/>
    </source>
</evidence>
<keyword evidence="1" id="KW-0812">Transmembrane</keyword>
<dbReference type="Pfam" id="PF18303">
    <property type="entry name" value="Saf_2TM"/>
    <property type="match status" value="1"/>
</dbReference>
<sequence>MIKKLFENFVRKGTDWLFRVHSIEAIILKSAFGVLLAVFGVPPFVAFILRLILGTVPEEILSVQKTFTDIHILILAICSIAILIALSLIVYRVVSEAKNNSKKRVVVVEGRGLRDDDGSPLDQVVRKNTKGQIIPVLLDLRNRLDGKVIEPERALSEIYSVHRTILQHKKSSERSSLKVFYGGLTSVPYTFLTGVLLDDEGVIDLYDWDRTRENWRKLDEEDDGAEFSVNGVERVVHEEDVVIALAFSYAIDDKNLKSTFNYPAVRLTLDGMSSDAHWSREKQNRLAQQFFEVVKQLSEHDVKRIHLVMAAPNSVVFTFGRRYDKRNLPELIVYQFERGKERAYPWGVLMPVAGVDYAKIFFSGD</sequence>
<dbReference type="RefSeq" id="WP_133482614.1">
    <property type="nucleotide sequence ID" value="NZ_SNWH01000004.1"/>
</dbReference>
<dbReference type="InterPro" id="IPR041167">
    <property type="entry name" value="Saf_2TM"/>
</dbReference>
<gene>
    <name evidence="4" type="ORF">DFO68_104184</name>
</gene>
<evidence type="ECO:0000313" key="4">
    <source>
        <dbReference type="EMBL" id="TDO12671.1"/>
    </source>
</evidence>
<proteinExistence type="predicted"/>
<evidence type="ECO:0000313" key="5">
    <source>
        <dbReference type="Proteomes" id="UP000295150"/>
    </source>
</evidence>
<feature type="transmembrane region" description="Helical" evidence="1">
    <location>
        <begin position="26"/>
        <end position="52"/>
    </location>
</feature>
<dbReference type="OrthoDB" id="8687383at2"/>
<dbReference type="Proteomes" id="UP000295150">
    <property type="component" value="Unassembled WGS sequence"/>
</dbReference>
<evidence type="ECO:0000259" key="2">
    <source>
        <dbReference type="Pfam" id="PF18145"/>
    </source>
</evidence>
<dbReference type="InterPro" id="IPR040836">
    <property type="entry name" value="SAVED"/>
</dbReference>